<protein>
    <recommendedName>
        <fullName evidence="4">Transposase</fullName>
    </recommendedName>
</protein>
<reference evidence="3" key="1">
    <citation type="journal article" date="2019" name="Int. J. Syst. Evol. Microbiol.">
        <title>The Global Catalogue of Microorganisms (GCM) 10K type strain sequencing project: providing services to taxonomists for standard genome sequencing and annotation.</title>
        <authorList>
            <consortium name="The Broad Institute Genomics Platform"/>
            <consortium name="The Broad Institute Genome Sequencing Center for Infectious Disease"/>
            <person name="Wu L."/>
            <person name="Ma J."/>
        </authorList>
    </citation>
    <scope>NUCLEOTIDE SEQUENCE [LARGE SCALE GENOMIC DNA]</scope>
    <source>
        <strain evidence="3">CGMCC 4.7643</strain>
    </source>
</reference>
<evidence type="ECO:0000313" key="3">
    <source>
        <dbReference type="Proteomes" id="UP001597419"/>
    </source>
</evidence>
<evidence type="ECO:0000313" key="2">
    <source>
        <dbReference type="EMBL" id="MFD2460344.1"/>
    </source>
</evidence>
<organism evidence="2 3">
    <name type="scientific">Amycolatopsis samaneae</name>
    <dbReference type="NCBI Taxonomy" id="664691"/>
    <lineage>
        <taxon>Bacteria</taxon>
        <taxon>Bacillati</taxon>
        <taxon>Actinomycetota</taxon>
        <taxon>Actinomycetes</taxon>
        <taxon>Pseudonocardiales</taxon>
        <taxon>Pseudonocardiaceae</taxon>
        <taxon>Amycolatopsis</taxon>
    </lineage>
</organism>
<comment type="caution">
    <text evidence="2">The sequence shown here is derived from an EMBL/GenBank/DDBJ whole genome shotgun (WGS) entry which is preliminary data.</text>
</comment>
<dbReference type="RefSeq" id="WP_345397887.1">
    <property type="nucleotide sequence ID" value="NZ_BAABHG010000009.1"/>
</dbReference>
<dbReference type="EMBL" id="JBHUKU010000008">
    <property type="protein sequence ID" value="MFD2460344.1"/>
    <property type="molecule type" value="Genomic_DNA"/>
</dbReference>
<name>A0ABW5GHH7_9PSEU</name>
<proteinExistence type="predicted"/>
<evidence type="ECO:0008006" key="4">
    <source>
        <dbReference type="Google" id="ProtNLM"/>
    </source>
</evidence>
<sequence>MAVRLTSLFRREQEHTRTGRRAIAHELRNRFGFSLIQAPLRRQPTLSTELDLPEPRVPRHDPIRTTRPLETQLDLTHLLPRHIGTHV</sequence>
<evidence type="ECO:0000256" key="1">
    <source>
        <dbReference type="SAM" id="MobiDB-lite"/>
    </source>
</evidence>
<feature type="compositionally biased region" description="Basic and acidic residues" evidence="1">
    <location>
        <begin position="53"/>
        <end position="64"/>
    </location>
</feature>
<feature type="region of interest" description="Disordered" evidence="1">
    <location>
        <begin position="44"/>
        <end position="71"/>
    </location>
</feature>
<gene>
    <name evidence="2" type="ORF">ACFSYJ_17175</name>
</gene>
<dbReference type="Proteomes" id="UP001597419">
    <property type="component" value="Unassembled WGS sequence"/>
</dbReference>
<keyword evidence="3" id="KW-1185">Reference proteome</keyword>
<accession>A0ABW5GHH7</accession>